<dbReference type="AlphaFoldDB" id="A0A9P5U2C5"/>
<organism evidence="1 2">
    <name type="scientific">Rhodocollybia butyracea</name>
    <dbReference type="NCBI Taxonomy" id="206335"/>
    <lineage>
        <taxon>Eukaryota</taxon>
        <taxon>Fungi</taxon>
        <taxon>Dikarya</taxon>
        <taxon>Basidiomycota</taxon>
        <taxon>Agaricomycotina</taxon>
        <taxon>Agaricomycetes</taxon>
        <taxon>Agaricomycetidae</taxon>
        <taxon>Agaricales</taxon>
        <taxon>Marasmiineae</taxon>
        <taxon>Omphalotaceae</taxon>
        <taxon>Rhodocollybia</taxon>
    </lineage>
</organism>
<accession>A0A9P5U2C5</accession>
<keyword evidence="2" id="KW-1185">Reference proteome</keyword>
<feature type="non-terminal residue" evidence="1">
    <location>
        <position position="1"/>
    </location>
</feature>
<comment type="caution">
    <text evidence="1">The sequence shown here is derived from an EMBL/GenBank/DDBJ whole genome shotgun (WGS) entry which is preliminary data.</text>
</comment>
<dbReference type="Proteomes" id="UP000772434">
    <property type="component" value="Unassembled WGS sequence"/>
</dbReference>
<evidence type="ECO:0000313" key="2">
    <source>
        <dbReference type="Proteomes" id="UP000772434"/>
    </source>
</evidence>
<proteinExistence type="predicted"/>
<sequence length="130" mass="14607">LPLTLILVYPPSPFICAFLSSCFRLLNSHFCQLNFVLGIIRYCASYSHSGISLLTFRLFCVFAPAFAPIQDFLSLGQPRSSISIRKTSFCRNDIYLHPSVTLVTTFLCPLRGRECPPLLLQPSGRNHVLL</sequence>
<name>A0A9P5U2C5_9AGAR</name>
<protein>
    <submittedName>
        <fullName evidence="1">Uncharacterized protein</fullName>
    </submittedName>
</protein>
<reference evidence="1" key="1">
    <citation type="submission" date="2020-11" db="EMBL/GenBank/DDBJ databases">
        <authorList>
            <consortium name="DOE Joint Genome Institute"/>
            <person name="Ahrendt S."/>
            <person name="Riley R."/>
            <person name="Andreopoulos W."/>
            <person name="Labutti K."/>
            <person name="Pangilinan J."/>
            <person name="Ruiz-Duenas F.J."/>
            <person name="Barrasa J.M."/>
            <person name="Sanchez-Garcia M."/>
            <person name="Camarero S."/>
            <person name="Miyauchi S."/>
            <person name="Serrano A."/>
            <person name="Linde D."/>
            <person name="Babiker R."/>
            <person name="Drula E."/>
            <person name="Ayuso-Fernandez I."/>
            <person name="Pacheco R."/>
            <person name="Padilla G."/>
            <person name="Ferreira P."/>
            <person name="Barriuso J."/>
            <person name="Kellner H."/>
            <person name="Castanera R."/>
            <person name="Alfaro M."/>
            <person name="Ramirez L."/>
            <person name="Pisabarro A.G."/>
            <person name="Kuo A."/>
            <person name="Tritt A."/>
            <person name="Lipzen A."/>
            <person name="He G."/>
            <person name="Yan M."/>
            <person name="Ng V."/>
            <person name="Cullen D."/>
            <person name="Martin F."/>
            <person name="Rosso M.-N."/>
            <person name="Henrissat B."/>
            <person name="Hibbett D."/>
            <person name="Martinez A.T."/>
            <person name="Grigoriev I.V."/>
        </authorList>
    </citation>
    <scope>NUCLEOTIDE SEQUENCE</scope>
    <source>
        <strain evidence="1">AH 40177</strain>
    </source>
</reference>
<dbReference type="EMBL" id="JADNRY010000149">
    <property type="protein sequence ID" value="KAF9063304.1"/>
    <property type="molecule type" value="Genomic_DNA"/>
</dbReference>
<gene>
    <name evidence="1" type="ORF">BDP27DRAFT_1271012</name>
</gene>
<evidence type="ECO:0000313" key="1">
    <source>
        <dbReference type="EMBL" id="KAF9063304.1"/>
    </source>
</evidence>